<organism evidence="11 12">
    <name type="scientific">Hermetia illucens</name>
    <name type="common">Black soldier fly</name>
    <dbReference type="NCBI Taxonomy" id="343691"/>
    <lineage>
        <taxon>Eukaryota</taxon>
        <taxon>Metazoa</taxon>
        <taxon>Ecdysozoa</taxon>
        <taxon>Arthropoda</taxon>
        <taxon>Hexapoda</taxon>
        <taxon>Insecta</taxon>
        <taxon>Pterygota</taxon>
        <taxon>Neoptera</taxon>
        <taxon>Endopterygota</taxon>
        <taxon>Diptera</taxon>
        <taxon>Brachycera</taxon>
        <taxon>Stratiomyomorpha</taxon>
        <taxon>Stratiomyidae</taxon>
        <taxon>Hermetiinae</taxon>
        <taxon>Hermetia</taxon>
    </lineage>
</organism>
<dbReference type="EMBL" id="LR899013">
    <property type="protein sequence ID" value="CAD7090476.1"/>
    <property type="molecule type" value="Genomic_DNA"/>
</dbReference>
<dbReference type="Gene3D" id="3.30.160.60">
    <property type="entry name" value="Classic Zinc Finger"/>
    <property type="match status" value="3"/>
</dbReference>
<dbReference type="SUPFAM" id="SSF54695">
    <property type="entry name" value="POZ domain"/>
    <property type="match status" value="1"/>
</dbReference>
<keyword evidence="2" id="KW-0479">Metal-binding</keyword>
<dbReference type="InterPro" id="IPR036236">
    <property type="entry name" value="Znf_C2H2_sf"/>
</dbReference>
<feature type="domain" description="C2H2-type" evidence="10">
    <location>
        <begin position="605"/>
        <end position="627"/>
    </location>
</feature>
<feature type="region of interest" description="Disordered" evidence="8">
    <location>
        <begin position="294"/>
        <end position="430"/>
    </location>
</feature>
<evidence type="ECO:0000256" key="5">
    <source>
        <dbReference type="ARBA" id="ARBA00022833"/>
    </source>
</evidence>
<feature type="compositionally biased region" description="Low complexity" evidence="8">
    <location>
        <begin position="294"/>
        <end position="304"/>
    </location>
</feature>
<dbReference type="GO" id="GO:0048666">
    <property type="term" value="P:neuron development"/>
    <property type="evidence" value="ECO:0007669"/>
    <property type="project" value="UniProtKB-ARBA"/>
</dbReference>
<feature type="domain" description="C2H2-type" evidence="10">
    <location>
        <begin position="438"/>
        <end position="465"/>
    </location>
</feature>
<dbReference type="InParanoid" id="A0A7R8V0C7"/>
<dbReference type="PROSITE" id="PS00028">
    <property type="entry name" value="ZINC_FINGER_C2H2_1"/>
    <property type="match status" value="3"/>
</dbReference>
<dbReference type="Pfam" id="PF00651">
    <property type="entry name" value="BTB"/>
    <property type="match status" value="1"/>
</dbReference>
<dbReference type="SMART" id="SM00225">
    <property type="entry name" value="BTB"/>
    <property type="match status" value="1"/>
</dbReference>
<feature type="compositionally biased region" description="Basic and acidic residues" evidence="8">
    <location>
        <begin position="216"/>
        <end position="237"/>
    </location>
</feature>
<dbReference type="FunFam" id="3.30.710.10:FF:000247">
    <property type="entry name" value="Maternal gene required for meiosis, isoform F"/>
    <property type="match status" value="1"/>
</dbReference>
<feature type="compositionally biased region" description="Low complexity" evidence="8">
    <location>
        <begin position="335"/>
        <end position="349"/>
    </location>
</feature>
<protein>
    <submittedName>
        <fullName evidence="11">Uncharacterized protein</fullName>
    </submittedName>
</protein>
<dbReference type="GO" id="GO:0008270">
    <property type="term" value="F:zinc ion binding"/>
    <property type="evidence" value="ECO:0007669"/>
    <property type="project" value="UniProtKB-KW"/>
</dbReference>
<proteinExistence type="predicted"/>
<evidence type="ECO:0000256" key="7">
    <source>
        <dbReference type="PROSITE-ProRule" id="PRU00042"/>
    </source>
</evidence>
<evidence type="ECO:0000256" key="3">
    <source>
        <dbReference type="ARBA" id="ARBA00022737"/>
    </source>
</evidence>
<keyword evidence="3" id="KW-0677">Repeat</keyword>
<dbReference type="Pfam" id="PF00096">
    <property type="entry name" value="zf-C2H2"/>
    <property type="match status" value="2"/>
</dbReference>
<evidence type="ECO:0000256" key="2">
    <source>
        <dbReference type="ARBA" id="ARBA00022723"/>
    </source>
</evidence>
<dbReference type="FunFam" id="3.30.160.60:FF:000145">
    <property type="entry name" value="Zinc finger protein 574"/>
    <property type="match status" value="1"/>
</dbReference>
<feature type="domain" description="C2H2-type" evidence="10">
    <location>
        <begin position="577"/>
        <end position="604"/>
    </location>
</feature>
<dbReference type="InterPro" id="IPR051095">
    <property type="entry name" value="Dros_DevTransReg"/>
</dbReference>
<comment type="subcellular location">
    <subcellularLocation>
        <location evidence="1">Nucleus</location>
    </subcellularLocation>
</comment>
<dbReference type="FunFam" id="3.30.160.60:FF:000557">
    <property type="entry name" value="zinc finger and SCAN domain-containing protein 29"/>
    <property type="match status" value="1"/>
</dbReference>
<dbReference type="InterPro" id="IPR013087">
    <property type="entry name" value="Znf_C2H2_type"/>
</dbReference>
<evidence type="ECO:0000313" key="11">
    <source>
        <dbReference type="EMBL" id="CAD7090476.1"/>
    </source>
</evidence>
<dbReference type="GO" id="GO:0048513">
    <property type="term" value="P:animal organ development"/>
    <property type="evidence" value="ECO:0007669"/>
    <property type="project" value="UniProtKB-ARBA"/>
</dbReference>
<name>A0A7R8V0C7_HERIL</name>
<dbReference type="SMART" id="SM00355">
    <property type="entry name" value="ZnF_C2H2"/>
    <property type="match status" value="3"/>
</dbReference>
<dbReference type="OrthoDB" id="10261408at2759"/>
<dbReference type="InterPro" id="IPR000210">
    <property type="entry name" value="BTB/POZ_dom"/>
</dbReference>
<dbReference type="GO" id="GO:0005634">
    <property type="term" value="C:nucleus"/>
    <property type="evidence" value="ECO:0007669"/>
    <property type="project" value="UniProtKB-SubCell"/>
</dbReference>
<gene>
    <name evidence="11" type="ORF">HERILL_LOCUS12955</name>
</gene>
<feature type="compositionally biased region" description="Polar residues" evidence="8">
    <location>
        <begin position="191"/>
        <end position="203"/>
    </location>
</feature>
<feature type="domain" description="BTB" evidence="9">
    <location>
        <begin position="31"/>
        <end position="97"/>
    </location>
</feature>
<keyword evidence="4 7" id="KW-0863">Zinc-finger</keyword>
<evidence type="ECO:0000256" key="8">
    <source>
        <dbReference type="SAM" id="MobiDB-lite"/>
    </source>
</evidence>
<dbReference type="CDD" id="cd18315">
    <property type="entry name" value="BTB_POZ_BAB-like"/>
    <property type="match status" value="1"/>
</dbReference>
<evidence type="ECO:0000313" key="12">
    <source>
        <dbReference type="Proteomes" id="UP000594454"/>
    </source>
</evidence>
<dbReference type="PROSITE" id="PS50157">
    <property type="entry name" value="ZINC_FINGER_C2H2_2"/>
    <property type="match status" value="3"/>
</dbReference>
<evidence type="ECO:0000256" key="6">
    <source>
        <dbReference type="ARBA" id="ARBA00023242"/>
    </source>
</evidence>
<dbReference type="PANTHER" id="PTHR23110">
    <property type="entry name" value="BTB DOMAIN TRANSCRIPTION FACTOR"/>
    <property type="match status" value="1"/>
</dbReference>
<dbReference type="GO" id="GO:0003006">
    <property type="term" value="P:developmental process involved in reproduction"/>
    <property type="evidence" value="ECO:0007669"/>
    <property type="project" value="UniProtKB-ARBA"/>
</dbReference>
<reference evidence="11 12" key="1">
    <citation type="submission" date="2020-11" db="EMBL/GenBank/DDBJ databases">
        <authorList>
            <person name="Wallbank WR R."/>
            <person name="Pardo Diaz C."/>
            <person name="Kozak K."/>
            <person name="Martin S."/>
            <person name="Jiggins C."/>
            <person name="Moest M."/>
            <person name="Warren A I."/>
            <person name="Generalovic N T."/>
            <person name="Byers J.R.P. K."/>
            <person name="Montejo-Kovacevich G."/>
            <person name="Yen C E."/>
        </authorList>
    </citation>
    <scope>NUCLEOTIDE SEQUENCE [LARGE SCALE GENOMIC DNA]</scope>
</reference>
<keyword evidence="6" id="KW-0539">Nucleus</keyword>
<evidence type="ECO:0000256" key="1">
    <source>
        <dbReference type="ARBA" id="ARBA00004123"/>
    </source>
</evidence>
<evidence type="ECO:0000259" key="9">
    <source>
        <dbReference type="PROSITE" id="PS50097"/>
    </source>
</evidence>
<dbReference type="SUPFAM" id="SSF57667">
    <property type="entry name" value="beta-beta-alpha zinc fingers"/>
    <property type="match status" value="1"/>
</dbReference>
<dbReference type="PROSITE" id="PS50097">
    <property type="entry name" value="BTB"/>
    <property type="match status" value="1"/>
</dbReference>
<dbReference type="InterPro" id="IPR011333">
    <property type="entry name" value="SKP1/BTB/POZ_sf"/>
</dbReference>
<feature type="compositionally biased region" description="Low complexity" evidence="8">
    <location>
        <begin position="153"/>
        <end position="180"/>
    </location>
</feature>
<keyword evidence="12" id="KW-1185">Reference proteome</keyword>
<feature type="compositionally biased region" description="Basic and acidic residues" evidence="8">
    <location>
        <begin position="377"/>
        <end position="404"/>
    </location>
</feature>
<dbReference type="AlphaFoldDB" id="A0A7R8V0C7"/>
<dbReference type="PANTHER" id="PTHR23110:SF104">
    <property type="entry name" value="MATERNAL GENE REQUIRED FOR MEIOSIS, ISOFORM H"/>
    <property type="match status" value="1"/>
</dbReference>
<dbReference type="GO" id="GO:0006357">
    <property type="term" value="P:regulation of transcription by RNA polymerase II"/>
    <property type="evidence" value="ECO:0007669"/>
    <property type="project" value="TreeGrafter"/>
</dbReference>
<dbReference type="Gene3D" id="3.30.710.10">
    <property type="entry name" value="Potassium Channel Kv1.1, Chain A"/>
    <property type="match status" value="1"/>
</dbReference>
<accession>A0A7R8V0C7</accession>
<evidence type="ECO:0000259" key="10">
    <source>
        <dbReference type="PROSITE" id="PS50157"/>
    </source>
</evidence>
<feature type="compositionally biased region" description="Basic and acidic residues" evidence="8">
    <location>
        <begin position="126"/>
        <end position="136"/>
    </location>
</feature>
<evidence type="ECO:0000256" key="4">
    <source>
        <dbReference type="ARBA" id="ARBA00022771"/>
    </source>
</evidence>
<dbReference type="Proteomes" id="UP000594454">
    <property type="component" value="Chromosome 5"/>
</dbReference>
<feature type="region of interest" description="Disordered" evidence="8">
    <location>
        <begin position="119"/>
        <end position="258"/>
    </location>
</feature>
<sequence length="649" mass="68819">MGSEHYCLRWNNHQSNLLGVFSQLLQDESLVDVTLACSEGASIRAHKVVLSACSSYFQSLFLDHPSRHPIVILKDVRFSELQTLVEFMYKGEVNVQYCQLSALLKTAESLKVKGLAEMTNQNSALREPEREPDRLRPHSQPKPSSCGETPIEVSGQSTPTPTPQSSSNSSSTVTAINATSLSLKREGEACSPSSPKRLQSSPTPLDLYQRKCPSRSNRDRDRDREPIDPSSMIEDRSPSPCDRPNSIEEDDPMSNDVIGINMSMNPMLSVAGNTSGSVGGSGNSVQSIQQSVVVPPVNSSSSSVDLMRPSSRGGSGGAGTSGSSVSGSGGGGGSNVTLTSTVTHTATSSGLSSPIISTEPVAGPSGLGPVQSVPLSLKKEVDWDRSDEKSTSDTIEYRHSHDSEASESPHGLGGGGNAGAGSSVTGGPSSLDQGGPVYPCMYCGATFPHQSKLTRHILSHSLETLKFRETAHLLHPSHMANLLPPHELSSLPQHFSHRQLPPPLEPLEPPDSGSIDIKFAAAAAAAAAAVSSANVVHVVGGNSTGGGLSISAGGDGSSSLGCPSNDPNSVVLCDRPFKCEFCGKAFKLRHHMKDHCRVHTGERPFRCSMCGKTFSRSTILKAHEKTHFPKYVRKFLSPSPIDTKDELPQ</sequence>
<keyword evidence="5" id="KW-0862">Zinc</keyword>